<dbReference type="PANTHER" id="PTHR13336:SF3">
    <property type="entry name" value="OCIA DOMAIN-CONTAINING PROTEIN 1"/>
    <property type="match status" value="1"/>
</dbReference>
<dbReference type="Pfam" id="PF07051">
    <property type="entry name" value="OCIA"/>
    <property type="match status" value="1"/>
</dbReference>
<dbReference type="EMBL" id="LSMT01000494">
    <property type="protein sequence ID" value="PFX17142.1"/>
    <property type="molecule type" value="Genomic_DNA"/>
</dbReference>
<sequence length="278" mass="32233">MAGSSDREVRSRQHKHVPIEETEITDEEREVLKDCSRNSILYRGLPLGVASTVVLRELLIRTGWINKLQNFKGLMYTGMFALTFYSGVQSYGKTCIAKIMALPDTSHLKQAVMKNLPESAGKTNFYEDNLNFQGNQREEEPSMDMQFPLSRNTATPNNRSSEDDRKAPNLYFDVDEAKEKKYATYEDLRKKHRERWNPPNLSSSSQTRKEQIRQQPREADQDNKTSSNDVFTSWFDREEGDDDRSSQETGQRTSNQRERPSYRQGPTPRKNKYGDLIE</sequence>
<proteinExistence type="predicted"/>
<organism evidence="3 4">
    <name type="scientific">Stylophora pistillata</name>
    <name type="common">Smooth cauliflower coral</name>
    <dbReference type="NCBI Taxonomy" id="50429"/>
    <lineage>
        <taxon>Eukaryota</taxon>
        <taxon>Metazoa</taxon>
        <taxon>Cnidaria</taxon>
        <taxon>Anthozoa</taxon>
        <taxon>Hexacorallia</taxon>
        <taxon>Scleractinia</taxon>
        <taxon>Astrocoeniina</taxon>
        <taxon>Pocilloporidae</taxon>
        <taxon>Stylophora</taxon>
    </lineage>
</organism>
<feature type="compositionally biased region" description="Polar residues" evidence="1">
    <location>
        <begin position="149"/>
        <end position="159"/>
    </location>
</feature>
<reference evidence="4" key="1">
    <citation type="journal article" date="2017" name="bioRxiv">
        <title>Comparative analysis of the genomes of Stylophora pistillata and Acropora digitifera provides evidence for extensive differences between species of corals.</title>
        <authorList>
            <person name="Voolstra C.R."/>
            <person name="Li Y."/>
            <person name="Liew Y.J."/>
            <person name="Baumgarten S."/>
            <person name="Zoccola D."/>
            <person name="Flot J.-F."/>
            <person name="Tambutte S."/>
            <person name="Allemand D."/>
            <person name="Aranda M."/>
        </authorList>
    </citation>
    <scope>NUCLEOTIDE SEQUENCE [LARGE SCALE GENOMIC DNA]</scope>
</reference>
<evidence type="ECO:0000256" key="1">
    <source>
        <dbReference type="SAM" id="MobiDB-lite"/>
    </source>
</evidence>
<dbReference type="AlphaFoldDB" id="A0A2B4RLM1"/>
<gene>
    <name evidence="3" type="primary">ociad1</name>
    <name evidence="3" type="ORF">AWC38_SpisGene18543</name>
</gene>
<dbReference type="InterPro" id="IPR009764">
    <property type="entry name" value="OCIA_dom"/>
</dbReference>
<feature type="region of interest" description="Disordered" evidence="1">
    <location>
        <begin position="137"/>
        <end position="173"/>
    </location>
</feature>
<evidence type="ECO:0000259" key="2">
    <source>
        <dbReference type="Pfam" id="PF07051"/>
    </source>
</evidence>
<evidence type="ECO:0000313" key="4">
    <source>
        <dbReference type="Proteomes" id="UP000225706"/>
    </source>
</evidence>
<feature type="region of interest" description="Disordered" evidence="1">
    <location>
        <begin position="189"/>
        <end position="278"/>
    </location>
</feature>
<feature type="region of interest" description="Disordered" evidence="1">
    <location>
        <begin position="1"/>
        <end position="22"/>
    </location>
</feature>
<protein>
    <submittedName>
        <fullName evidence="3">OCIA domain-containing protein 1</fullName>
    </submittedName>
</protein>
<feature type="domain" description="OCIA" evidence="2">
    <location>
        <begin position="24"/>
        <end position="104"/>
    </location>
</feature>
<evidence type="ECO:0000313" key="3">
    <source>
        <dbReference type="EMBL" id="PFX17142.1"/>
    </source>
</evidence>
<dbReference type="STRING" id="50429.A0A2B4RLM1"/>
<keyword evidence="4" id="KW-1185">Reference proteome</keyword>
<name>A0A2B4RLM1_STYPI</name>
<comment type="caution">
    <text evidence="3">The sequence shown here is derived from an EMBL/GenBank/DDBJ whole genome shotgun (WGS) entry which is preliminary data.</text>
</comment>
<dbReference type="InterPro" id="IPR040187">
    <property type="entry name" value="OCAD1/2"/>
</dbReference>
<dbReference type="PANTHER" id="PTHR13336">
    <property type="entry name" value="OVARIAN CARCINOMA IMMUNOREACTIVE ANTIGEN"/>
    <property type="match status" value="1"/>
</dbReference>
<accession>A0A2B4RLM1</accession>
<dbReference type="OrthoDB" id="6513616at2759"/>
<feature type="compositionally biased region" description="Basic and acidic residues" evidence="1">
    <location>
        <begin position="1"/>
        <end position="11"/>
    </location>
</feature>
<feature type="compositionally biased region" description="Basic and acidic residues" evidence="1">
    <location>
        <begin position="207"/>
        <end position="223"/>
    </location>
</feature>
<dbReference type="GO" id="GO:0005768">
    <property type="term" value="C:endosome"/>
    <property type="evidence" value="ECO:0007669"/>
    <property type="project" value="TreeGrafter"/>
</dbReference>
<dbReference type="Proteomes" id="UP000225706">
    <property type="component" value="Unassembled WGS sequence"/>
</dbReference>